<proteinExistence type="inferred from homology"/>
<feature type="active site" evidence="4">
    <location>
        <position position="63"/>
    </location>
</feature>
<keyword evidence="3 5" id="KW-0560">Oxidoreductase</keyword>
<dbReference type="EMBL" id="CP112998">
    <property type="protein sequence ID" value="WAC09590.1"/>
    <property type="molecule type" value="Genomic_DNA"/>
</dbReference>
<evidence type="ECO:0000256" key="1">
    <source>
        <dbReference type="ARBA" id="ARBA00006926"/>
    </source>
</evidence>
<dbReference type="PANTHER" id="PTHR11592">
    <property type="entry name" value="GLUTATHIONE PEROXIDASE"/>
    <property type="match status" value="1"/>
</dbReference>
<keyword evidence="7" id="KW-1185">Reference proteome</keyword>
<evidence type="ECO:0000256" key="3">
    <source>
        <dbReference type="ARBA" id="ARBA00023002"/>
    </source>
</evidence>
<dbReference type="SUPFAM" id="SSF52833">
    <property type="entry name" value="Thioredoxin-like"/>
    <property type="match status" value="1"/>
</dbReference>
<protein>
    <recommendedName>
        <fullName evidence="5">Glutathione peroxidase</fullName>
    </recommendedName>
</protein>
<dbReference type="KEGG" id="dpf:ON006_17710"/>
<dbReference type="CDD" id="cd00340">
    <property type="entry name" value="GSH_Peroxidase"/>
    <property type="match status" value="1"/>
</dbReference>
<evidence type="ECO:0000313" key="7">
    <source>
        <dbReference type="Proteomes" id="UP001164653"/>
    </source>
</evidence>
<reference evidence="6" key="1">
    <citation type="submission" date="2022-11" db="EMBL/GenBank/DDBJ databases">
        <title>Dyadobacter pollutisoli sp. nov., isolated from plastic dumped soil.</title>
        <authorList>
            <person name="Kim J.M."/>
            <person name="Kim K.R."/>
            <person name="Lee J.K."/>
            <person name="Hao L."/>
            <person name="Jeon C.O."/>
        </authorList>
    </citation>
    <scope>NUCLEOTIDE SEQUENCE</scope>
    <source>
        <strain evidence="6">U1</strain>
    </source>
</reference>
<dbReference type="PRINTS" id="PR01011">
    <property type="entry name" value="GLUTPROXDASE"/>
</dbReference>
<name>A0A9E8N4I4_9BACT</name>
<evidence type="ECO:0000256" key="5">
    <source>
        <dbReference type="RuleBase" id="RU000499"/>
    </source>
</evidence>
<dbReference type="RefSeq" id="WP_244820706.1">
    <property type="nucleotide sequence ID" value="NZ_CP112998.1"/>
</dbReference>
<keyword evidence="2 5" id="KW-0575">Peroxidase</keyword>
<organism evidence="6 7">
    <name type="scientific">Dyadobacter pollutisoli</name>
    <dbReference type="NCBI Taxonomy" id="2910158"/>
    <lineage>
        <taxon>Bacteria</taxon>
        <taxon>Pseudomonadati</taxon>
        <taxon>Bacteroidota</taxon>
        <taxon>Cytophagia</taxon>
        <taxon>Cytophagales</taxon>
        <taxon>Spirosomataceae</taxon>
        <taxon>Dyadobacter</taxon>
    </lineage>
</organism>
<dbReference type="PANTHER" id="PTHR11592:SF78">
    <property type="entry name" value="GLUTATHIONE PEROXIDASE"/>
    <property type="match status" value="1"/>
</dbReference>
<dbReference type="InterPro" id="IPR029759">
    <property type="entry name" value="GPX_AS"/>
</dbReference>
<accession>A0A9E8N4I4</accession>
<evidence type="ECO:0000256" key="4">
    <source>
        <dbReference type="PIRSR" id="PIRSR000303-1"/>
    </source>
</evidence>
<dbReference type="Gene3D" id="3.40.30.10">
    <property type="entry name" value="Glutaredoxin"/>
    <property type="match status" value="1"/>
</dbReference>
<sequence length="185" mass="20633">MISTLIGGLFADKTEMAERPSDAPVAKQSLYDFKVKSLVGNKTIDLSMYKGKKVVILNVASKCGYTKQYADWEKFNKEHGDKVVVLGFPANNFNGQEPGTNEEIATFCSATYGVTFPMFEKVSVLGDDQAPIYKWLSSKDLNGWNDKVPTWNFCKYVVNEKGELTNFFASKILPTDPEFLKSVGI</sequence>
<dbReference type="InterPro" id="IPR036249">
    <property type="entry name" value="Thioredoxin-like_sf"/>
</dbReference>
<dbReference type="PROSITE" id="PS00460">
    <property type="entry name" value="GLUTATHIONE_PEROXID_1"/>
    <property type="match status" value="1"/>
</dbReference>
<dbReference type="GO" id="GO:0006979">
    <property type="term" value="P:response to oxidative stress"/>
    <property type="evidence" value="ECO:0007669"/>
    <property type="project" value="InterPro"/>
</dbReference>
<dbReference type="GO" id="GO:0004601">
    <property type="term" value="F:peroxidase activity"/>
    <property type="evidence" value="ECO:0007669"/>
    <property type="project" value="UniProtKB-KW"/>
</dbReference>
<dbReference type="PIRSF" id="PIRSF000303">
    <property type="entry name" value="Glutathion_perox"/>
    <property type="match status" value="1"/>
</dbReference>
<dbReference type="InterPro" id="IPR000889">
    <property type="entry name" value="Glutathione_peroxidase"/>
</dbReference>
<dbReference type="AlphaFoldDB" id="A0A9E8N4I4"/>
<evidence type="ECO:0000256" key="2">
    <source>
        <dbReference type="ARBA" id="ARBA00022559"/>
    </source>
</evidence>
<evidence type="ECO:0000313" key="6">
    <source>
        <dbReference type="EMBL" id="WAC09590.1"/>
    </source>
</evidence>
<gene>
    <name evidence="6" type="ORF">ON006_17710</name>
</gene>
<dbReference type="PROSITE" id="PS51355">
    <property type="entry name" value="GLUTATHIONE_PEROXID_3"/>
    <property type="match status" value="1"/>
</dbReference>
<dbReference type="Pfam" id="PF00255">
    <property type="entry name" value="GSHPx"/>
    <property type="match status" value="1"/>
</dbReference>
<dbReference type="Proteomes" id="UP001164653">
    <property type="component" value="Chromosome"/>
</dbReference>
<comment type="similarity">
    <text evidence="1 5">Belongs to the glutathione peroxidase family.</text>
</comment>